<reference evidence="6 7" key="1">
    <citation type="journal article" date="2013" name="Proc. Natl. Acad. Sci. U.S.A.">
        <title>Genome of an arbuscular mycorrhizal fungus provides insight into the oldest plant symbiosis.</title>
        <authorList>
            <person name="Tisserant E."/>
            <person name="Malbreil M."/>
            <person name="Kuo A."/>
            <person name="Kohler A."/>
            <person name="Symeonidi A."/>
            <person name="Balestrini R."/>
            <person name="Charron P."/>
            <person name="Duensing N."/>
            <person name="Frei Dit Frey N."/>
            <person name="Gianinazzi-Pearson V."/>
            <person name="Gilbert L.B."/>
            <person name="Handa Y."/>
            <person name="Herr J.R."/>
            <person name="Hijri M."/>
            <person name="Koul R."/>
            <person name="Kawaguchi M."/>
            <person name="Krajinski F."/>
            <person name="Lammers P.J."/>
            <person name="Masclaux F.G."/>
            <person name="Murat C."/>
            <person name="Morin E."/>
            <person name="Ndikumana S."/>
            <person name="Pagni M."/>
            <person name="Petitpierre D."/>
            <person name="Requena N."/>
            <person name="Rosikiewicz P."/>
            <person name="Riley R."/>
            <person name="Saito K."/>
            <person name="San Clemente H."/>
            <person name="Shapiro H."/>
            <person name="van Tuinen D."/>
            <person name="Becard G."/>
            <person name="Bonfante P."/>
            <person name="Paszkowski U."/>
            <person name="Shachar-Hill Y.Y."/>
            <person name="Tuskan G.A."/>
            <person name="Young P.W."/>
            <person name="Sanders I.R."/>
            <person name="Henrissat B."/>
            <person name="Rensing S.A."/>
            <person name="Grigoriev I.V."/>
            <person name="Corradi N."/>
            <person name="Roux C."/>
            <person name="Martin F."/>
        </authorList>
    </citation>
    <scope>NUCLEOTIDE SEQUENCE [LARGE SCALE GENOMIC DNA]</scope>
    <source>
        <strain evidence="6 7">DAOM 197198</strain>
    </source>
</reference>
<accession>A0A2P4Q8M0</accession>
<evidence type="ECO:0000256" key="2">
    <source>
        <dbReference type="ARBA" id="ARBA00022741"/>
    </source>
</evidence>
<dbReference type="InterPro" id="IPR051681">
    <property type="entry name" value="Ser/Thr_Kinases-Pseudokinases"/>
</dbReference>
<proteinExistence type="predicted"/>
<dbReference type="SUPFAM" id="SSF56112">
    <property type="entry name" value="Protein kinase-like (PK-like)"/>
    <property type="match status" value="1"/>
</dbReference>
<dbReference type="InterPro" id="IPR001245">
    <property type="entry name" value="Ser-Thr/Tyr_kinase_cat_dom"/>
</dbReference>
<feature type="domain" description="Protein kinase" evidence="5">
    <location>
        <begin position="79"/>
        <end position="335"/>
    </location>
</feature>
<evidence type="ECO:0000256" key="3">
    <source>
        <dbReference type="ARBA" id="ARBA00022777"/>
    </source>
</evidence>
<organism evidence="6 7">
    <name type="scientific">Rhizophagus irregularis (strain DAOM 181602 / DAOM 197198 / MUCL 43194)</name>
    <name type="common">Arbuscular mycorrhizal fungus</name>
    <name type="synonym">Glomus intraradices</name>
    <dbReference type="NCBI Taxonomy" id="747089"/>
    <lineage>
        <taxon>Eukaryota</taxon>
        <taxon>Fungi</taxon>
        <taxon>Fungi incertae sedis</taxon>
        <taxon>Mucoromycota</taxon>
        <taxon>Glomeromycotina</taxon>
        <taxon>Glomeromycetes</taxon>
        <taxon>Glomerales</taxon>
        <taxon>Glomeraceae</taxon>
        <taxon>Rhizophagus</taxon>
    </lineage>
</organism>
<name>A0A2P4Q8M0_RHIID</name>
<keyword evidence="1" id="KW-0808">Transferase</keyword>
<dbReference type="GO" id="GO:0004674">
    <property type="term" value="F:protein serine/threonine kinase activity"/>
    <property type="evidence" value="ECO:0007669"/>
    <property type="project" value="TreeGrafter"/>
</dbReference>
<dbReference type="InterPro" id="IPR011009">
    <property type="entry name" value="Kinase-like_dom_sf"/>
</dbReference>
<gene>
    <name evidence="6" type="ORF">GLOIN_2v1771777</name>
</gene>
<evidence type="ECO:0000313" key="6">
    <source>
        <dbReference type="EMBL" id="POG73993.1"/>
    </source>
</evidence>
<dbReference type="PANTHER" id="PTHR44329">
    <property type="entry name" value="SERINE/THREONINE-PROTEIN KINASE TNNI3K-RELATED"/>
    <property type="match status" value="1"/>
</dbReference>
<evidence type="ECO:0000256" key="4">
    <source>
        <dbReference type="ARBA" id="ARBA00022840"/>
    </source>
</evidence>
<dbReference type="VEuPathDB" id="FungiDB:RhiirFUN_016947"/>
<keyword evidence="7" id="KW-1185">Reference proteome</keyword>
<reference evidence="6 7" key="2">
    <citation type="journal article" date="2018" name="New Phytol.">
        <title>High intraspecific genome diversity in the model arbuscular mycorrhizal symbiont Rhizophagus irregularis.</title>
        <authorList>
            <person name="Chen E.C.H."/>
            <person name="Morin E."/>
            <person name="Beaudet D."/>
            <person name="Noel J."/>
            <person name="Yildirir G."/>
            <person name="Ndikumana S."/>
            <person name="Charron P."/>
            <person name="St-Onge C."/>
            <person name="Giorgi J."/>
            <person name="Kruger M."/>
            <person name="Marton T."/>
            <person name="Ropars J."/>
            <person name="Grigoriev I.V."/>
            <person name="Hainaut M."/>
            <person name="Henrissat B."/>
            <person name="Roux C."/>
            <person name="Martin F."/>
            <person name="Corradi N."/>
        </authorList>
    </citation>
    <scope>NUCLEOTIDE SEQUENCE [LARGE SCALE GENOMIC DNA]</scope>
    <source>
        <strain evidence="6 7">DAOM 197198</strain>
    </source>
</reference>
<dbReference type="PROSITE" id="PS50011">
    <property type="entry name" value="PROTEIN_KINASE_DOM"/>
    <property type="match status" value="1"/>
</dbReference>
<dbReference type="Gene3D" id="1.10.510.10">
    <property type="entry name" value="Transferase(Phosphotransferase) domain 1"/>
    <property type="match status" value="1"/>
</dbReference>
<dbReference type="Pfam" id="PF07714">
    <property type="entry name" value="PK_Tyr_Ser-Thr"/>
    <property type="match status" value="1"/>
</dbReference>
<keyword evidence="4" id="KW-0067">ATP-binding</keyword>
<dbReference type="GO" id="GO:0005524">
    <property type="term" value="F:ATP binding"/>
    <property type="evidence" value="ECO:0007669"/>
    <property type="project" value="UniProtKB-KW"/>
</dbReference>
<dbReference type="AlphaFoldDB" id="A0A2P4Q8M0"/>
<evidence type="ECO:0000313" key="7">
    <source>
        <dbReference type="Proteomes" id="UP000018888"/>
    </source>
</evidence>
<sequence length="350" mass="40631">MLYRIIELSKKKSEEQPRNLWIRVDKRKYHLHVTIGSTTELLEDTDEKIIYMEDLEKRTRIYGICGERYEPGTGSSWCRPYITYITSGGFGYVRCWDIENQKWIRDSYFTVALKSLDNSSDIGVAFLNEVKSHLLIYFKEVVRCFDVTQDSITKNYMMVLRYCKHGNLRNYLSQFEYINLNFKTGKLSEIARGLLNIHNSGNILLNSEFSYISDLGMCQPVNGKMIEEGIYGVLPYMAPKVLRGHQYTKEADIYSFGIIMNEFITKEIPHNNIPHDHSLVVKICKICKGLRLKISNDTSKLISDLIIKCWELGMLKSGSNETYENVVQPQTENLILECFDYQLSESGKTF</sequence>
<keyword evidence="2" id="KW-0547">Nucleotide-binding</keyword>
<keyword evidence="3" id="KW-0418">Kinase</keyword>
<dbReference type="EMBL" id="AUPC02000076">
    <property type="protein sequence ID" value="POG73993.1"/>
    <property type="molecule type" value="Genomic_DNA"/>
</dbReference>
<evidence type="ECO:0000259" key="5">
    <source>
        <dbReference type="PROSITE" id="PS50011"/>
    </source>
</evidence>
<protein>
    <submittedName>
        <fullName evidence="6">Kinase-like domain-containing protein</fullName>
    </submittedName>
</protein>
<dbReference type="InterPro" id="IPR000719">
    <property type="entry name" value="Prot_kinase_dom"/>
</dbReference>
<dbReference type="Proteomes" id="UP000018888">
    <property type="component" value="Unassembled WGS sequence"/>
</dbReference>
<comment type="caution">
    <text evidence="6">The sequence shown here is derived from an EMBL/GenBank/DDBJ whole genome shotgun (WGS) entry which is preliminary data.</text>
</comment>
<dbReference type="PANTHER" id="PTHR44329:SF288">
    <property type="entry name" value="MITOGEN-ACTIVATED PROTEIN KINASE KINASE KINASE 20"/>
    <property type="match status" value="1"/>
</dbReference>
<evidence type="ECO:0000256" key="1">
    <source>
        <dbReference type="ARBA" id="ARBA00022679"/>
    </source>
</evidence>